<comment type="caution">
    <text evidence="1">The sequence shown here is derived from an EMBL/GenBank/DDBJ whole genome shotgun (WGS) entry which is preliminary data.</text>
</comment>
<dbReference type="VEuPathDB" id="FungiDB:CPUR_01548"/>
<proteinExistence type="predicted"/>
<keyword evidence="2" id="KW-1185">Reference proteome</keyword>
<name>M1WB67_CLAP2</name>
<reference evidence="1 2" key="1">
    <citation type="journal article" date="2013" name="PLoS Genet.">
        <title>Plant-symbiotic fungi as chemical engineers: Multi-genome analysis of the Clavicipitaceae reveals dynamics of alkaloid loci.</title>
        <authorList>
            <person name="Schardl C.L."/>
            <person name="Young C.A."/>
            <person name="Hesse U."/>
            <person name="Amyotte S.G."/>
            <person name="Andreeva K."/>
            <person name="Calie P.J."/>
            <person name="Fleetwood D.J."/>
            <person name="Haws D.C."/>
            <person name="Moore N."/>
            <person name="Oeser B."/>
            <person name="Panaccione D.G."/>
            <person name="Schweri K.K."/>
            <person name="Voisey C.R."/>
            <person name="Farman M.L."/>
            <person name="Jaromczyk J.W."/>
            <person name="Roe B.A."/>
            <person name="O'Sullivan D.M."/>
            <person name="Scott B."/>
            <person name="Tudzynski P."/>
            <person name="An Z."/>
            <person name="Arnaoudova E.G."/>
            <person name="Bullock C.T."/>
            <person name="Charlton N.D."/>
            <person name="Chen L."/>
            <person name="Cox M."/>
            <person name="Dinkins R.D."/>
            <person name="Florea S."/>
            <person name="Glenn A.E."/>
            <person name="Gordon A."/>
            <person name="Gueldener U."/>
            <person name="Harris D.R."/>
            <person name="Hollin W."/>
            <person name="Jaromczyk J."/>
            <person name="Johnson R.D."/>
            <person name="Khan A.K."/>
            <person name="Leistner E."/>
            <person name="Leuchtmann A."/>
            <person name="Li C."/>
            <person name="Liu J."/>
            <person name="Liu J."/>
            <person name="Liu M."/>
            <person name="Mace W."/>
            <person name="Machado C."/>
            <person name="Nagabhyru P."/>
            <person name="Pan J."/>
            <person name="Schmid J."/>
            <person name="Sugawara K."/>
            <person name="Steiner U."/>
            <person name="Takach J.E."/>
            <person name="Tanaka E."/>
            <person name="Webb J.S."/>
            <person name="Wilson E.V."/>
            <person name="Wiseman J.L."/>
            <person name="Yoshida R."/>
            <person name="Zeng Z."/>
        </authorList>
    </citation>
    <scope>NUCLEOTIDE SEQUENCE [LARGE SCALE GENOMIC DNA]</scope>
    <source>
        <strain evidence="1 2">20.1</strain>
    </source>
</reference>
<sequence>MNMSRPSTNGFGSRPEFFRKTATIDDSPLTVGTKTLRAFKASVASIKMGETFTMTGPAHRPSINRPVPIVNTLRQDSGYRPAVQPFYDPDASDWDQGNLEYGELQRYDRYENQDLFDHAQEMRDDI</sequence>
<dbReference type="AlphaFoldDB" id="M1WB67"/>
<dbReference type="HOGENOM" id="CLU_1981421_0_0_1"/>
<accession>M1WB67</accession>
<dbReference type="EMBL" id="CAGA01000007">
    <property type="protein sequence ID" value="CCE28074.1"/>
    <property type="molecule type" value="Genomic_DNA"/>
</dbReference>
<dbReference type="Proteomes" id="UP000016801">
    <property type="component" value="Unassembled WGS sequence"/>
</dbReference>
<protein>
    <submittedName>
        <fullName evidence="1">Uncharacterized protein</fullName>
    </submittedName>
</protein>
<evidence type="ECO:0000313" key="2">
    <source>
        <dbReference type="Proteomes" id="UP000016801"/>
    </source>
</evidence>
<gene>
    <name evidence="1" type="ORF">CPUR_01548</name>
</gene>
<dbReference type="OrthoDB" id="4952512at2759"/>
<organism evidence="1 2">
    <name type="scientific">Claviceps purpurea (strain 20.1)</name>
    <name type="common">Ergot fungus</name>
    <name type="synonym">Sphacelia segetum</name>
    <dbReference type="NCBI Taxonomy" id="1111077"/>
    <lineage>
        <taxon>Eukaryota</taxon>
        <taxon>Fungi</taxon>
        <taxon>Dikarya</taxon>
        <taxon>Ascomycota</taxon>
        <taxon>Pezizomycotina</taxon>
        <taxon>Sordariomycetes</taxon>
        <taxon>Hypocreomycetidae</taxon>
        <taxon>Hypocreales</taxon>
        <taxon>Clavicipitaceae</taxon>
        <taxon>Claviceps</taxon>
    </lineage>
</organism>
<evidence type="ECO:0000313" key="1">
    <source>
        <dbReference type="EMBL" id="CCE28074.1"/>
    </source>
</evidence>